<reference evidence="3 4" key="1">
    <citation type="submission" date="2019-07" db="EMBL/GenBank/DDBJ databases">
        <title>Whole genome shotgun sequence of Microvirga aerophila NBRC 106136.</title>
        <authorList>
            <person name="Hosoyama A."/>
            <person name="Uohara A."/>
            <person name="Ohji S."/>
            <person name="Ichikawa N."/>
        </authorList>
    </citation>
    <scope>NUCLEOTIDE SEQUENCE [LARGE SCALE GENOMIC DNA]</scope>
    <source>
        <strain evidence="3 4">NBRC 106136</strain>
    </source>
</reference>
<dbReference type="OrthoDB" id="7305227at2"/>
<dbReference type="InterPro" id="IPR010982">
    <property type="entry name" value="Lambda_DNA-bd_dom_sf"/>
</dbReference>
<accession>A0A512BRM7</accession>
<dbReference type="Proteomes" id="UP000321085">
    <property type="component" value="Unassembled WGS sequence"/>
</dbReference>
<dbReference type="SUPFAM" id="SSF47413">
    <property type="entry name" value="lambda repressor-like DNA-binding domains"/>
    <property type="match status" value="1"/>
</dbReference>
<dbReference type="PROSITE" id="PS50943">
    <property type="entry name" value="HTH_CROC1"/>
    <property type="match status" value="1"/>
</dbReference>
<evidence type="ECO:0000313" key="4">
    <source>
        <dbReference type="Proteomes" id="UP000321085"/>
    </source>
</evidence>
<feature type="domain" description="HTH cro/C1-type" evidence="2">
    <location>
        <begin position="7"/>
        <end position="36"/>
    </location>
</feature>
<keyword evidence="4" id="KW-1185">Reference proteome</keyword>
<name>A0A512BRM7_9HYPH</name>
<evidence type="ECO:0000259" key="2">
    <source>
        <dbReference type="PROSITE" id="PS50943"/>
    </source>
</evidence>
<dbReference type="EMBL" id="BJYU01000026">
    <property type="protein sequence ID" value="GEO14638.1"/>
    <property type="molecule type" value="Genomic_DNA"/>
</dbReference>
<feature type="region of interest" description="Disordered" evidence="1">
    <location>
        <begin position="67"/>
        <end position="86"/>
    </location>
</feature>
<dbReference type="GO" id="GO:0003677">
    <property type="term" value="F:DNA binding"/>
    <property type="evidence" value="ECO:0007669"/>
    <property type="project" value="InterPro"/>
</dbReference>
<sequence>MLTSEQIRAARALLRWEQKDLASASGVSLPTIKRLEAKPGPMNAHGPTLAALSRAVEEAGVQFISGNGGGPGVRLRDPIHISQSEG</sequence>
<gene>
    <name evidence="3" type="ORF">MAE02_23340</name>
</gene>
<dbReference type="Gene3D" id="1.10.260.40">
    <property type="entry name" value="lambda repressor-like DNA-binding domains"/>
    <property type="match status" value="1"/>
</dbReference>
<evidence type="ECO:0000313" key="3">
    <source>
        <dbReference type="EMBL" id="GEO14638.1"/>
    </source>
</evidence>
<dbReference type="Pfam" id="PF01381">
    <property type="entry name" value="HTH_3"/>
    <property type="match status" value="1"/>
</dbReference>
<dbReference type="InterPro" id="IPR001387">
    <property type="entry name" value="Cro/C1-type_HTH"/>
</dbReference>
<protein>
    <submittedName>
        <fullName evidence="3">Transcriptional regulator</fullName>
    </submittedName>
</protein>
<comment type="caution">
    <text evidence="3">The sequence shown here is derived from an EMBL/GenBank/DDBJ whole genome shotgun (WGS) entry which is preliminary data.</text>
</comment>
<dbReference type="AlphaFoldDB" id="A0A512BRM7"/>
<dbReference type="RefSeq" id="WP_114187098.1">
    <property type="nucleotide sequence ID" value="NZ_BJYU01000026.1"/>
</dbReference>
<evidence type="ECO:0000256" key="1">
    <source>
        <dbReference type="SAM" id="MobiDB-lite"/>
    </source>
</evidence>
<proteinExistence type="predicted"/>
<organism evidence="3 4">
    <name type="scientific">Microvirga aerophila</name>
    <dbReference type="NCBI Taxonomy" id="670291"/>
    <lineage>
        <taxon>Bacteria</taxon>
        <taxon>Pseudomonadati</taxon>
        <taxon>Pseudomonadota</taxon>
        <taxon>Alphaproteobacteria</taxon>
        <taxon>Hyphomicrobiales</taxon>
        <taxon>Methylobacteriaceae</taxon>
        <taxon>Microvirga</taxon>
    </lineage>
</organism>
<dbReference type="CDD" id="cd00093">
    <property type="entry name" value="HTH_XRE"/>
    <property type="match status" value="1"/>
</dbReference>